<feature type="domain" description="Acyl-CoA dehydrogenase/oxidase N-terminal" evidence="1">
    <location>
        <begin position="36"/>
        <end position="107"/>
    </location>
</feature>
<dbReference type="SUPFAM" id="SSF56645">
    <property type="entry name" value="Acyl-CoA dehydrogenase NM domain-like"/>
    <property type="match status" value="1"/>
</dbReference>
<dbReference type="InterPro" id="IPR009100">
    <property type="entry name" value="AcylCoA_DH/oxidase_NM_dom_sf"/>
</dbReference>
<dbReference type="InterPro" id="IPR037069">
    <property type="entry name" value="AcylCoA_DH/ox_N_sf"/>
</dbReference>
<accession>A0ABY4W9L1</accession>
<evidence type="ECO:0000313" key="3">
    <source>
        <dbReference type="Proteomes" id="UP001056500"/>
    </source>
</evidence>
<name>A0ABY4W9L1_9BACL</name>
<dbReference type="InterPro" id="IPR013786">
    <property type="entry name" value="AcylCoA_DH/ox_N"/>
</dbReference>
<dbReference type="Gene3D" id="1.10.540.10">
    <property type="entry name" value="Acyl-CoA dehydrogenase/oxidase, N-terminal domain"/>
    <property type="match status" value="1"/>
</dbReference>
<organism evidence="2 3">
    <name type="scientific">Brevibacillus ruminantium</name>
    <dbReference type="NCBI Taxonomy" id="2950604"/>
    <lineage>
        <taxon>Bacteria</taxon>
        <taxon>Bacillati</taxon>
        <taxon>Bacillota</taxon>
        <taxon>Bacilli</taxon>
        <taxon>Bacillales</taxon>
        <taxon>Paenibacillaceae</taxon>
        <taxon>Brevibacillus</taxon>
    </lineage>
</organism>
<dbReference type="Pfam" id="PF02771">
    <property type="entry name" value="Acyl-CoA_dh_N"/>
    <property type="match status" value="1"/>
</dbReference>
<gene>
    <name evidence="2" type="ORF">NDK47_16330</name>
</gene>
<reference evidence="2" key="1">
    <citation type="submission" date="2022-06" db="EMBL/GenBank/DDBJ databases">
        <title>Genome sequencing of Brevibacillus sp. BB3-R1.</title>
        <authorList>
            <person name="Heo J."/>
            <person name="Lee D."/>
            <person name="Won M."/>
            <person name="Han B.-H."/>
            <person name="Hong S.-B."/>
            <person name="Kwon S.-W."/>
        </authorList>
    </citation>
    <scope>NUCLEOTIDE SEQUENCE</scope>
    <source>
        <strain evidence="2">BB3-R1</strain>
    </source>
</reference>
<evidence type="ECO:0000259" key="1">
    <source>
        <dbReference type="Pfam" id="PF02771"/>
    </source>
</evidence>
<protein>
    <submittedName>
        <fullName evidence="2">Acyl-CoA dehydrogenase family protein</fullName>
    </submittedName>
</protein>
<proteinExistence type="predicted"/>
<evidence type="ECO:0000313" key="2">
    <source>
        <dbReference type="EMBL" id="USG63738.1"/>
    </source>
</evidence>
<dbReference type="RefSeq" id="WP_251870817.1">
    <property type="nucleotide sequence ID" value="NZ_CP098755.1"/>
</dbReference>
<dbReference type="EMBL" id="CP098755">
    <property type="protein sequence ID" value="USG63738.1"/>
    <property type="molecule type" value="Genomic_DNA"/>
</dbReference>
<keyword evidence="3" id="KW-1185">Reference proteome</keyword>
<sequence length="116" mass="13362">MSQDRYFVMEAVDTERIPEKRCKVKEGLRQLDPIIEEMRRDAQLMDERGTVPHQHVEALRRIGYPAWNVPEEYGGKGMPLSAWLQGQERLAQANPSVALGIGWHMGTLHDLAWNRP</sequence>
<dbReference type="Proteomes" id="UP001056500">
    <property type="component" value="Chromosome"/>
</dbReference>